<protein>
    <submittedName>
        <fullName evidence="1">DUF484 family protein</fullName>
    </submittedName>
</protein>
<accession>A0A5C7EEW7</accession>
<gene>
    <name evidence="1" type="ORF">FR698_15480</name>
</gene>
<dbReference type="Pfam" id="PF04340">
    <property type="entry name" value="DUF484"/>
    <property type="match status" value="1"/>
</dbReference>
<dbReference type="InParanoid" id="A0A5C7EEW7"/>
<evidence type="ECO:0000313" key="1">
    <source>
        <dbReference type="EMBL" id="TXF10399.1"/>
    </source>
</evidence>
<dbReference type="InterPro" id="IPR007435">
    <property type="entry name" value="DUF484"/>
</dbReference>
<proteinExistence type="predicted"/>
<organism evidence="1 2">
    <name type="scientific">Pelomicrobium methylotrophicum</name>
    <dbReference type="NCBI Taxonomy" id="2602750"/>
    <lineage>
        <taxon>Bacteria</taxon>
        <taxon>Pseudomonadati</taxon>
        <taxon>Pseudomonadota</taxon>
        <taxon>Hydrogenophilia</taxon>
        <taxon>Hydrogenophilia incertae sedis</taxon>
        <taxon>Pelomicrobium</taxon>
    </lineage>
</organism>
<dbReference type="PANTHER" id="PTHR38765:SF1">
    <property type="entry name" value="DUF484 DOMAIN-CONTAINING PROTEIN"/>
    <property type="match status" value="1"/>
</dbReference>
<keyword evidence="2" id="KW-1185">Reference proteome</keyword>
<reference evidence="1 2" key="1">
    <citation type="submission" date="2019-08" db="EMBL/GenBank/DDBJ databases">
        <title>Pelomicrobium methylotrophicum gen. nov., sp. nov. a moderately thermophilic, facultatively anaerobic, lithoautotrophic and methylotrophic bacterium isolated from a terrestrial mud volcano.</title>
        <authorList>
            <person name="Slobodkina G.B."/>
            <person name="Merkel A.Y."/>
            <person name="Slobodkin A.I."/>
        </authorList>
    </citation>
    <scope>NUCLEOTIDE SEQUENCE [LARGE SCALE GENOMIC DNA]</scope>
    <source>
        <strain evidence="1 2">SM250</strain>
    </source>
</reference>
<name>A0A5C7EEW7_9PROT</name>
<sequence length="218" mass="24196">MNPDDVARYLKDHPEFFERYADQMAEIYVPHPHDGRAIPLSERQMLALREKNKLLEEKLRELISFGEENDAIGEKMHRLSVALMAAQDLASVLFVLAFNLREDFDVPHVAIRVWGVEADCRDLPELEPVSADVQSLAEGVGAAHCGVHLAPELLAWFGEAGPHLRSFALVPIRYGRTLGLMVLASGDAQRFYPEMGTLYLARLGELAGAAVARFDASS</sequence>
<evidence type="ECO:0000313" key="2">
    <source>
        <dbReference type="Proteomes" id="UP000321201"/>
    </source>
</evidence>
<dbReference type="Gene3D" id="3.30.450.40">
    <property type="match status" value="1"/>
</dbReference>
<dbReference type="Proteomes" id="UP000321201">
    <property type="component" value="Unassembled WGS sequence"/>
</dbReference>
<dbReference type="InterPro" id="IPR029016">
    <property type="entry name" value="GAF-like_dom_sf"/>
</dbReference>
<comment type="caution">
    <text evidence="1">The sequence shown here is derived from an EMBL/GenBank/DDBJ whole genome shotgun (WGS) entry which is preliminary data.</text>
</comment>
<dbReference type="EMBL" id="VPFL01000032">
    <property type="protein sequence ID" value="TXF10399.1"/>
    <property type="molecule type" value="Genomic_DNA"/>
</dbReference>
<dbReference type="PANTHER" id="PTHR38765">
    <property type="entry name" value="DUF484 DOMAIN-CONTAINING PROTEIN"/>
    <property type="match status" value="1"/>
</dbReference>
<dbReference type="OrthoDB" id="8525200at2"/>
<dbReference type="AlphaFoldDB" id="A0A5C7EEW7"/>
<dbReference type="RefSeq" id="WP_147801095.1">
    <property type="nucleotide sequence ID" value="NZ_VPFL01000032.1"/>
</dbReference>